<dbReference type="EMBL" id="JAGPYM010000047">
    <property type="protein sequence ID" value="KAH6872044.1"/>
    <property type="molecule type" value="Genomic_DNA"/>
</dbReference>
<accession>A0A9P8VQS9</accession>
<keyword evidence="1" id="KW-0812">Transmembrane</keyword>
<name>A0A9P8VQS9_9HYPO</name>
<dbReference type="OrthoDB" id="3553439at2759"/>
<evidence type="ECO:0000256" key="1">
    <source>
        <dbReference type="SAM" id="Phobius"/>
    </source>
</evidence>
<dbReference type="AlphaFoldDB" id="A0A9P8VQS9"/>
<gene>
    <name evidence="2" type="ORF">B0T10DRAFT_235430</name>
</gene>
<feature type="transmembrane region" description="Helical" evidence="1">
    <location>
        <begin position="34"/>
        <end position="53"/>
    </location>
</feature>
<organism evidence="2 3">
    <name type="scientific">Thelonectria olida</name>
    <dbReference type="NCBI Taxonomy" id="1576542"/>
    <lineage>
        <taxon>Eukaryota</taxon>
        <taxon>Fungi</taxon>
        <taxon>Dikarya</taxon>
        <taxon>Ascomycota</taxon>
        <taxon>Pezizomycotina</taxon>
        <taxon>Sordariomycetes</taxon>
        <taxon>Hypocreomycetidae</taxon>
        <taxon>Hypocreales</taxon>
        <taxon>Nectriaceae</taxon>
        <taxon>Thelonectria</taxon>
    </lineage>
</organism>
<evidence type="ECO:0000313" key="2">
    <source>
        <dbReference type="EMBL" id="KAH6872044.1"/>
    </source>
</evidence>
<dbReference type="Proteomes" id="UP000777438">
    <property type="component" value="Unassembled WGS sequence"/>
</dbReference>
<evidence type="ECO:0000313" key="3">
    <source>
        <dbReference type="Proteomes" id="UP000777438"/>
    </source>
</evidence>
<comment type="caution">
    <text evidence="2">The sequence shown here is derived from an EMBL/GenBank/DDBJ whole genome shotgun (WGS) entry which is preliminary data.</text>
</comment>
<sequence>MGAAAGPAVAATVAGAGAIEGATVGATVLAMGEGALYAVGLTAGPIGCLVVGCNKNDDSNGVRGYTWDCWKPVVRDTSARLSYGMTLRCLAAHPNVRSMSFDRDELLVGNIFGERFRLTPVSVEGSLALHASILSS</sequence>
<keyword evidence="1" id="KW-0472">Membrane</keyword>
<proteinExistence type="predicted"/>
<keyword evidence="3" id="KW-1185">Reference proteome</keyword>
<reference evidence="2 3" key="1">
    <citation type="journal article" date="2021" name="Nat. Commun.">
        <title>Genetic determinants of endophytism in the Arabidopsis root mycobiome.</title>
        <authorList>
            <person name="Mesny F."/>
            <person name="Miyauchi S."/>
            <person name="Thiergart T."/>
            <person name="Pickel B."/>
            <person name="Atanasova L."/>
            <person name="Karlsson M."/>
            <person name="Huettel B."/>
            <person name="Barry K.W."/>
            <person name="Haridas S."/>
            <person name="Chen C."/>
            <person name="Bauer D."/>
            <person name="Andreopoulos W."/>
            <person name="Pangilinan J."/>
            <person name="LaButti K."/>
            <person name="Riley R."/>
            <person name="Lipzen A."/>
            <person name="Clum A."/>
            <person name="Drula E."/>
            <person name="Henrissat B."/>
            <person name="Kohler A."/>
            <person name="Grigoriev I.V."/>
            <person name="Martin F.M."/>
            <person name="Hacquard S."/>
        </authorList>
    </citation>
    <scope>NUCLEOTIDE SEQUENCE [LARGE SCALE GENOMIC DNA]</scope>
    <source>
        <strain evidence="2 3">MPI-CAGE-CH-0241</strain>
    </source>
</reference>
<protein>
    <submittedName>
        <fullName evidence="2">Uncharacterized protein</fullName>
    </submittedName>
</protein>
<keyword evidence="1" id="KW-1133">Transmembrane helix</keyword>